<organism evidence="10">
    <name type="scientific">Blastobotrys adeninivorans</name>
    <name type="common">Yeast</name>
    <name type="synonym">Arxula adeninivorans</name>
    <dbReference type="NCBI Taxonomy" id="409370"/>
    <lineage>
        <taxon>Eukaryota</taxon>
        <taxon>Fungi</taxon>
        <taxon>Dikarya</taxon>
        <taxon>Ascomycota</taxon>
        <taxon>Saccharomycotina</taxon>
        <taxon>Dipodascomycetes</taxon>
        <taxon>Dipodascales</taxon>
        <taxon>Trichomonascaceae</taxon>
        <taxon>Blastobotrys</taxon>
    </lineage>
</organism>
<protein>
    <recommendedName>
        <fullName evidence="4">Peptide-N(4)-(N-acetyl-beta-glucosaminyl)asparagine amidase</fullName>
        <ecNumber evidence="3">3.5.1.52</ecNumber>
    </recommendedName>
    <alternativeName>
        <fullName evidence="7">Peptide:N-glycanase 1</fullName>
    </alternativeName>
</protein>
<evidence type="ECO:0000256" key="1">
    <source>
        <dbReference type="ARBA" id="ARBA00001650"/>
    </source>
</evidence>
<dbReference type="GO" id="GO:0036503">
    <property type="term" value="P:ERAD pathway"/>
    <property type="evidence" value="ECO:0007669"/>
    <property type="project" value="UniProtKB-ARBA"/>
</dbReference>
<feature type="domain" description="Transglutaminase-like" evidence="9">
    <location>
        <begin position="152"/>
        <end position="207"/>
    </location>
</feature>
<accession>A0A060T3G3</accession>
<evidence type="ECO:0000256" key="4">
    <source>
        <dbReference type="ARBA" id="ARBA00018546"/>
    </source>
</evidence>
<dbReference type="GO" id="GO:0005634">
    <property type="term" value="C:nucleus"/>
    <property type="evidence" value="ECO:0007669"/>
    <property type="project" value="TreeGrafter"/>
</dbReference>
<feature type="compositionally biased region" description="Basic and acidic residues" evidence="8">
    <location>
        <begin position="277"/>
        <end position="288"/>
    </location>
</feature>
<evidence type="ECO:0000256" key="8">
    <source>
        <dbReference type="SAM" id="MobiDB-lite"/>
    </source>
</evidence>
<dbReference type="GO" id="GO:0005829">
    <property type="term" value="C:cytosol"/>
    <property type="evidence" value="ECO:0007669"/>
    <property type="project" value="TreeGrafter"/>
</dbReference>
<keyword evidence="5" id="KW-0479">Metal-binding</keyword>
<gene>
    <name evidence="10" type="ORF">GNLVRS02_ARAD1C37180g</name>
</gene>
<dbReference type="GO" id="GO:0006516">
    <property type="term" value="P:glycoprotein catabolic process"/>
    <property type="evidence" value="ECO:0007669"/>
    <property type="project" value="TreeGrafter"/>
</dbReference>
<comment type="catalytic activity">
    <reaction evidence="1">
        <text>Hydrolysis of an N(4)-(acetyl-beta-D-glucosaminyl)asparagine residue in which the glucosamine residue may be further glycosylated, to yield a (substituted) N-acetyl-beta-D-glucosaminylamine and a peptide containing an aspartate residue.</text>
        <dbReference type="EC" id="3.5.1.52"/>
    </reaction>
</comment>
<dbReference type="FunFam" id="3.10.620.30:FF:000004">
    <property type="entry name" value="Peptidase (PNG1)"/>
    <property type="match status" value="1"/>
</dbReference>
<dbReference type="GO" id="GO:0000224">
    <property type="term" value="F:peptide-N4-(N-acetyl-beta-glucosaminyl)asparagine amidase activity"/>
    <property type="evidence" value="ECO:0007669"/>
    <property type="project" value="UniProtKB-EC"/>
</dbReference>
<evidence type="ECO:0000313" key="10">
    <source>
        <dbReference type="EMBL" id="CDP35508.1"/>
    </source>
</evidence>
<feature type="compositionally biased region" description="Basic and acidic residues" evidence="8">
    <location>
        <begin position="315"/>
        <end position="326"/>
    </location>
</feature>
<reference evidence="10" key="2">
    <citation type="submission" date="2014-06" db="EMBL/GenBank/DDBJ databases">
        <title>The complete genome of Blastobotrys (Arxula) adeninivorans LS3 - a yeast of biotechnological interest.</title>
        <authorList>
            <person name="Kunze G."/>
            <person name="Gaillardin C."/>
            <person name="Czernicka M."/>
            <person name="Durrens P."/>
            <person name="Martin T."/>
            <person name="Boer E."/>
            <person name="Gabaldon T."/>
            <person name="Cruz J."/>
            <person name="Talla E."/>
            <person name="Marck C."/>
            <person name="Goffeau A."/>
            <person name="Barbe V."/>
            <person name="Baret P."/>
            <person name="Baronian K."/>
            <person name="Beier S."/>
            <person name="Bleykasten C."/>
            <person name="Bode R."/>
            <person name="Casaregola S."/>
            <person name="Despons L."/>
            <person name="Fairhead C."/>
            <person name="Giersberg M."/>
            <person name="Gierski P."/>
            <person name="Hahnel U."/>
            <person name="Hartmann A."/>
            <person name="Jankowska D."/>
            <person name="Jubin C."/>
            <person name="Jung P."/>
            <person name="Lafontaine I."/>
            <person name="Leh-Louis V."/>
            <person name="Lemaire M."/>
            <person name="Marcet-Houben M."/>
            <person name="Mascher M."/>
            <person name="Morel G."/>
            <person name="Richard G.-F."/>
            <person name="Riechen J."/>
            <person name="Sacerdot C."/>
            <person name="Sarkar A."/>
            <person name="Savel G."/>
            <person name="Schacherer J."/>
            <person name="Sherman D."/>
            <person name="Straub M.-L."/>
            <person name="Stein N."/>
            <person name="Thierry A."/>
            <person name="Trautwein-Schult A."/>
            <person name="Westhof E."/>
            <person name="Worch S."/>
            <person name="Dujon B."/>
            <person name="Souciet J.-L."/>
            <person name="Wincker P."/>
            <person name="Scholz U."/>
            <person name="Neuveglise N."/>
        </authorList>
    </citation>
    <scope>NUCLEOTIDE SEQUENCE</scope>
    <source>
        <strain evidence="10">LS3</strain>
    </source>
</reference>
<evidence type="ECO:0000259" key="9">
    <source>
        <dbReference type="SMART" id="SM00460"/>
    </source>
</evidence>
<feature type="region of interest" description="Disordered" evidence="8">
    <location>
        <begin position="276"/>
        <end position="326"/>
    </location>
</feature>
<evidence type="ECO:0000256" key="6">
    <source>
        <dbReference type="ARBA" id="ARBA00022833"/>
    </source>
</evidence>
<feature type="compositionally biased region" description="Polar residues" evidence="8">
    <location>
        <begin position="299"/>
        <end position="313"/>
    </location>
</feature>
<dbReference type="PANTHER" id="PTHR12143">
    <property type="entry name" value="PEPTIDE N-GLYCANASE PNGASE -RELATED"/>
    <property type="match status" value="1"/>
</dbReference>
<evidence type="ECO:0000256" key="3">
    <source>
        <dbReference type="ARBA" id="ARBA00012158"/>
    </source>
</evidence>
<dbReference type="EMBL" id="HG937693">
    <property type="protein sequence ID" value="CDP35508.1"/>
    <property type="molecule type" value="Genomic_DNA"/>
</dbReference>
<dbReference type="InterPro" id="IPR038765">
    <property type="entry name" value="Papain-like_cys_pep_sf"/>
</dbReference>
<dbReference type="Gene3D" id="3.10.620.30">
    <property type="match status" value="1"/>
</dbReference>
<dbReference type="SUPFAM" id="SSF54001">
    <property type="entry name" value="Cysteine proteinases"/>
    <property type="match status" value="1"/>
</dbReference>
<dbReference type="GO" id="GO:0046872">
    <property type="term" value="F:metal ion binding"/>
    <property type="evidence" value="ECO:0007669"/>
    <property type="project" value="UniProtKB-KW"/>
</dbReference>
<sequence length="326" mass="37697">MDPNELAQMIGRMYRERVGTRGPGESQFATMLRNMASSVQKYENEALIDKALEVLPLERLYSKAEEMESKDDTWALQDYLVMELLKWFKQDFFQWINNPPCSKCGERETQGQGPTRPTDEELKYGARVVELYRCPKCNNFERFARYNDPAKLLETHCGRCGEWANCFTFLCRALGCRVRWVWNNEDHVWTEVYSPRQKRWVHTDSCEEAWDKPLLYGDGWGKKMSYVVAYSIDGAVDVTKRYVRDPAKSVPRNKISEDELASVLKSITAKLRSHLPPTEREQLEKEDKVEQEELAGFGQNPSTSPVGPRTTGSEDWIKSRGEDGHS</sequence>
<dbReference type="AlphaFoldDB" id="A0A060T3G3"/>
<keyword evidence="6" id="KW-0862">Zinc</keyword>
<dbReference type="SMART" id="SM00460">
    <property type="entry name" value="TGc"/>
    <property type="match status" value="1"/>
</dbReference>
<dbReference type="Gene3D" id="2.20.25.10">
    <property type="match status" value="1"/>
</dbReference>
<dbReference type="Pfam" id="PF01841">
    <property type="entry name" value="Transglut_core"/>
    <property type="match status" value="1"/>
</dbReference>
<name>A0A060T3G3_BLAAD</name>
<dbReference type="InterPro" id="IPR050883">
    <property type="entry name" value="PNGase"/>
</dbReference>
<proteinExistence type="inferred from homology"/>
<dbReference type="InterPro" id="IPR002931">
    <property type="entry name" value="Transglutaminase-like"/>
</dbReference>
<comment type="similarity">
    <text evidence="2">Belongs to the transglutaminase-like superfamily. PNGase family.</text>
</comment>
<dbReference type="PhylomeDB" id="A0A060T3G3"/>
<evidence type="ECO:0000256" key="5">
    <source>
        <dbReference type="ARBA" id="ARBA00022723"/>
    </source>
</evidence>
<dbReference type="PANTHER" id="PTHR12143:SF19">
    <property type="entry name" value="PEPTIDE-N(4)-(N-ACETYL-BETA-GLUCOSAMINYL)ASPARAGINE AMIDASE"/>
    <property type="match status" value="1"/>
</dbReference>
<evidence type="ECO:0000256" key="2">
    <source>
        <dbReference type="ARBA" id="ARBA00009390"/>
    </source>
</evidence>
<dbReference type="EC" id="3.5.1.52" evidence="3"/>
<dbReference type="FunFam" id="2.20.25.10:FF:000011">
    <property type="entry name" value="peptide-N(4)-(N-acetyl-beta- glucosaminyl)asparagine amidase"/>
    <property type="match status" value="1"/>
</dbReference>
<reference evidence="10" key="1">
    <citation type="submission" date="2014-02" db="EMBL/GenBank/DDBJ databases">
        <authorList>
            <person name="Genoscope - CEA"/>
        </authorList>
    </citation>
    <scope>NUCLEOTIDE SEQUENCE</scope>
    <source>
        <strain evidence="10">LS3</strain>
    </source>
</reference>
<evidence type="ECO:0000256" key="7">
    <source>
        <dbReference type="ARBA" id="ARBA00032858"/>
    </source>
</evidence>